<dbReference type="RefSeq" id="WP_083095975.1">
    <property type="nucleotide sequence ID" value="NZ_AP022590.1"/>
</dbReference>
<dbReference type="SUPFAM" id="SSF54373">
    <property type="entry name" value="FAD-linked reductases, C-terminal domain"/>
    <property type="match status" value="1"/>
</dbReference>
<dbReference type="PRINTS" id="PR00420">
    <property type="entry name" value="RNGMNOXGNASE"/>
</dbReference>
<evidence type="ECO:0000256" key="2">
    <source>
        <dbReference type="ARBA" id="ARBA00022630"/>
    </source>
</evidence>
<dbReference type="AlphaFoldDB" id="A0A1X0FTG2"/>
<gene>
    <name evidence="9" type="ORF">BST30_15755</name>
    <name evidence="8" type="ORF">MMAN_22720</name>
</gene>
<accession>A0A1X0FTG2</accession>
<dbReference type="Gene3D" id="3.50.50.60">
    <property type="entry name" value="FAD/NAD(P)-binding domain"/>
    <property type="match status" value="1"/>
</dbReference>
<dbReference type="SUPFAM" id="SSF51905">
    <property type="entry name" value="FAD/NAD(P)-binding domain"/>
    <property type="match status" value="1"/>
</dbReference>
<reference evidence="8" key="3">
    <citation type="submission" date="2020-02" db="EMBL/GenBank/DDBJ databases">
        <authorList>
            <person name="Matsumoto Y."/>
            <person name="Kinjo T."/>
            <person name="Motooka D."/>
            <person name="Nabeya D."/>
            <person name="Jung N."/>
            <person name="Uechi K."/>
            <person name="Horii T."/>
            <person name="Iida T."/>
            <person name="Fujita J."/>
            <person name="Nakamura S."/>
        </authorList>
    </citation>
    <scope>NUCLEOTIDE SEQUENCE</scope>
    <source>
        <strain evidence="8">JCM 18113</strain>
    </source>
</reference>
<evidence type="ECO:0000256" key="6">
    <source>
        <dbReference type="SAM" id="MobiDB-lite"/>
    </source>
</evidence>
<protein>
    <submittedName>
        <fullName evidence="8">Salicylate hydroxylase</fullName>
    </submittedName>
</protein>
<evidence type="ECO:0000256" key="4">
    <source>
        <dbReference type="ARBA" id="ARBA00023002"/>
    </source>
</evidence>
<dbReference type="GO" id="GO:0004497">
    <property type="term" value="F:monooxygenase activity"/>
    <property type="evidence" value="ECO:0007669"/>
    <property type="project" value="UniProtKB-KW"/>
</dbReference>
<keyword evidence="5" id="KW-0503">Monooxygenase</keyword>
<dbReference type="PANTHER" id="PTHR13789">
    <property type="entry name" value="MONOOXYGENASE"/>
    <property type="match status" value="1"/>
</dbReference>
<name>A0A1X0FTG2_MYCNT</name>
<dbReference type="STRING" id="560555.BST30_15755"/>
<evidence type="ECO:0000313" key="9">
    <source>
        <dbReference type="EMBL" id="ORB04915.1"/>
    </source>
</evidence>
<sequence>MHGGHIGIIGAGIGGVTTAVSLQRIGMRVSVFERAPEIREVGAGMVVAGPSMRALDFLDLGDRVRAKAGKRPCGFFHMKHYASGATVQEARDVPGQELAYALHRADLHGVLMDAMLANDPECLHLGCEFADFSQDDDSVTITFANGNSATVDGLVGCDGVASVVRPAMFGPEPVVYTGMVSYRGLIPAALVTESVANENGSFYVGPDQMFLLYFVRGTEFMNVVAHARQPGWEEEGWSIPAERASLLGLYHDYCGVVHEVINAIPEENLFKWALRDRPTLDQWTLGRVSLLGDAAHPLLPFLGQGGNMAIEDGTVIGRCFEAADGVEEAFARYEATRKFRANAVQIISRQKAEELMAFADEEALPFRNTGGPPDYDPGTVPLATKEESVNHAPIEERQ</sequence>
<proteinExistence type="predicted"/>
<evidence type="ECO:0000313" key="8">
    <source>
        <dbReference type="EMBL" id="BBY38138.1"/>
    </source>
</evidence>
<dbReference type="InterPro" id="IPR036188">
    <property type="entry name" value="FAD/NAD-bd_sf"/>
</dbReference>
<reference evidence="8 11" key="2">
    <citation type="journal article" date="2019" name="Emerg. Microbes Infect.">
        <title>Comprehensive subspecies identification of 175 nontuberculous mycobacteria species based on 7547 genomic profiles.</title>
        <authorList>
            <person name="Matsumoto Y."/>
            <person name="Kinjo T."/>
            <person name="Motooka D."/>
            <person name="Nabeya D."/>
            <person name="Jung N."/>
            <person name="Uechi K."/>
            <person name="Horii T."/>
            <person name="Iida T."/>
            <person name="Fujita J."/>
            <person name="Nakamura S."/>
        </authorList>
    </citation>
    <scope>NUCLEOTIDE SEQUENCE [LARGE SCALE GENOMIC DNA]</scope>
    <source>
        <strain evidence="8 11">JCM 18113</strain>
    </source>
</reference>
<keyword evidence="4" id="KW-0560">Oxidoreductase</keyword>
<reference evidence="9 10" key="1">
    <citation type="submission" date="2017-02" db="EMBL/GenBank/DDBJ databases">
        <title>The new phylogeny of genus Mycobacterium.</title>
        <authorList>
            <person name="Tortoli E."/>
            <person name="Trovato A."/>
            <person name="Cirillo D.M."/>
        </authorList>
    </citation>
    <scope>NUCLEOTIDE SEQUENCE [LARGE SCALE GENOMIC DNA]</scope>
    <source>
        <strain evidence="9 10">DSM 45255</strain>
    </source>
</reference>
<evidence type="ECO:0000259" key="7">
    <source>
        <dbReference type="Pfam" id="PF01494"/>
    </source>
</evidence>
<dbReference type="PANTHER" id="PTHR13789:SF318">
    <property type="entry name" value="GERANYLGERANYL DIPHOSPHATE REDUCTASE"/>
    <property type="match status" value="1"/>
</dbReference>
<keyword evidence="11" id="KW-1185">Reference proteome</keyword>
<evidence type="ECO:0000313" key="10">
    <source>
        <dbReference type="Proteomes" id="UP000192760"/>
    </source>
</evidence>
<evidence type="ECO:0000256" key="5">
    <source>
        <dbReference type="ARBA" id="ARBA00023033"/>
    </source>
</evidence>
<evidence type="ECO:0000256" key="1">
    <source>
        <dbReference type="ARBA" id="ARBA00001974"/>
    </source>
</evidence>
<dbReference type="Proteomes" id="UP000465812">
    <property type="component" value="Chromosome"/>
</dbReference>
<comment type="cofactor">
    <cofactor evidence="1">
        <name>FAD</name>
        <dbReference type="ChEBI" id="CHEBI:57692"/>
    </cofactor>
</comment>
<keyword evidence="2" id="KW-0285">Flavoprotein</keyword>
<dbReference type="InterPro" id="IPR050493">
    <property type="entry name" value="FAD-dep_Monooxygenase_BioMet"/>
</dbReference>
<feature type="domain" description="FAD-binding" evidence="7">
    <location>
        <begin position="7"/>
        <end position="344"/>
    </location>
</feature>
<dbReference type="Proteomes" id="UP000192760">
    <property type="component" value="Unassembled WGS sequence"/>
</dbReference>
<evidence type="ECO:0000256" key="3">
    <source>
        <dbReference type="ARBA" id="ARBA00022827"/>
    </source>
</evidence>
<feature type="region of interest" description="Disordered" evidence="6">
    <location>
        <begin position="365"/>
        <end position="398"/>
    </location>
</feature>
<dbReference type="InterPro" id="IPR002938">
    <property type="entry name" value="FAD-bd"/>
</dbReference>
<dbReference type="GO" id="GO:0071949">
    <property type="term" value="F:FAD binding"/>
    <property type="evidence" value="ECO:0007669"/>
    <property type="project" value="InterPro"/>
</dbReference>
<dbReference type="EMBL" id="AP022590">
    <property type="protein sequence ID" value="BBY38138.1"/>
    <property type="molecule type" value="Genomic_DNA"/>
</dbReference>
<feature type="compositionally biased region" description="Basic and acidic residues" evidence="6">
    <location>
        <begin position="384"/>
        <end position="398"/>
    </location>
</feature>
<evidence type="ECO:0000313" key="11">
    <source>
        <dbReference type="Proteomes" id="UP000465812"/>
    </source>
</evidence>
<keyword evidence="3" id="KW-0274">FAD</keyword>
<dbReference type="Pfam" id="PF01494">
    <property type="entry name" value="FAD_binding_3"/>
    <property type="match status" value="1"/>
</dbReference>
<dbReference type="EMBL" id="MVHW01000017">
    <property type="protein sequence ID" value="ORB04915.1"/>
    <property type="molecule type" value="Genomic_DNA"/>
</dbReference>
<organism evidence="9 10">
    <name type="scientific">Mycobacterium mantenii</name>
    <dbReference type="NCBI Taxonomy" id="560555"/>
    <lineage>
        <taxon>Bacteria</taxon>
        <taxon>Bacillati</taxon>
        <taxon>Actinomycetota</taxon>
        <taxon>Actinomycetes</taxon>
        <taxon>Mycobacteriales</taxon>
        <taxon>Mycobacteriaceae</taxon>
        <taxon>Mycobacterium</taxon>
        <taxon>Mycobacterium avium complex (MAC)</taxon>
    </lineage>
</organism>